<feature type="domain" description="AB hydrolase-1" evidence="1">
    <location>
        <begin position="21"/>
        <end position="239"/>
    </location>
</feature>
<dbReference type="GO" id="GO:0016787">
    <property type="term" value="F:hydrolase activity"/>
    <property type="evidence" value="ECO:0007669"/>
    <property type="project" value="UniProtKB-KW"/>
</dbReference>
<dbReference type="SUPFAM" id="SSF53474">
    <property type="entry name" value="alpha/beta-Hydrolases"/>
    <property type="match status" value="1"/>
</dbReference>
<keyword evidence="2" id="KW-0378">Hydrolase</keyword>
<dbReference type="PANTHER" id="PTHR46438:SF11">
    <property type="entry name" value="LIPASE-RELATED"/>
    <property type="match status" value="1"/>
</dbReference>
<dbReference type="Gene3D" id="3.40.50.1820">
    <property type="entry name" value="alpha/beta hydrolase"/>
    <property type="match status" value="1"/>
</dbReference>
<name>A0A9X2S441_9FIRM</name>
<accession>A0A9X2S441</accession>
<comment type="caution">
    <text evidence="2">The sequence shown here is derived from an EMBL/GenBank/DDBJ whole genome shotgun (WGS) entry which is preliminary data.</text>
</comment>
<dbReference type="AlphaFoldDB" id="A0A9X2S441"/>
<dbReference type="Proteomes" id="UP001142078">
    <property type="component" value="Unassembled WGS sequence"/>
</dbReference>
<organism evidence="2 3">
    <name type="scientific">Anaerosalibacter massiliensis</name>
    <dbReference type="NCBI Taxonomy" id="1347392"/>
    <lineage>
        <taxon>Bacteria</taxon>
        <taxon>Bacillati</taxon>
        <taxon>Bacillota</taxon>
        <taxon>Tissierellia</taxon>
        <taxon>Tissierellales</taxon>
        <taxon>Sporanaerobacteraceae</taxon>
        <taxon>Anaerosalibacter</taxon>
    </lineage>
</organism>
<protein>
    <submittedName>
        <fullName evidence="2">Alpha/beta hydrolase</fullName>
    </submittedName>
</protein>
<dbReference type="InterPro" id="IPR000073">
    <property type="entry name" value="AB_hydrolase_1"/>
</dbReference>
<dbReference type="PRINTS" id="PR00111">
    <property type="entry name" value="ABHYDROLASE"/>
</dbReference>
<evidence type="ECO:0000313" key="2">
    <source>
        <dbReference type="EMBL" id="MCR2043108.1"/>
    </source>
</evidence>
<keyword evidence="3" id="KW-1185">Reference proteome</keyword>
<proteinExistence type="predicted"/>
<dbReference type="RefSeq" id="WP_042680221.1">
    <property type="nucleotide sequence ID" value="NZ_CABKTM010000018.1"/>
</dbReference>
<gene>
    <name evidence="2" type="ORF">NSA23_03155</name>
</gene>
<dbReference type="EMBL" id="JANJZL010000002">
    <property type="protein sequence ID" value="MCR2043108.1"/>
    <property type="molecule type" value="Genomic_DNA"/>
</dbReference>
<dbReference type="InterPro" id="IPR029058">
    <property type="entry name" value="AB_hydrolase_fold"/>
</dbReference>
<reference evidence="2" key="1">
    <citation type="submission" date="2022-07" db="EMBL/GenBank/DDBJ databases">
        <title>Enhanced cultured diversity of the mouse gut microbiota enables custom-made synthetic communities.</title>
        <authorList>
            <person name="Afrizal A."/>
        </authorList>
    </citation>
    <scope>NUCLEOTIDE SEQUENCE</scope>
    <source>
        <strain evidence="2">DSM 29482</strain>
    </source>
</reference>
<evidence type="ECO:0000259" key="1">
    <source>
        <dbReference type="Pfam" id="PF00561"/>
    </source>
</evidence>
<dbReference type="Pfam" id="PF00561">
    <property type="entry name" value="Abhydrolase_1"/>
    <property type="match status" value="1"/>
</dbReference>
<sequence>MKVKIEGLNIYYIVEGKGRNVLLLHGWGANIDTMMPIFNLLKNNFKVYAMDFPGFGKSEEPKETYGVYDYGRITKKFIDEMGMDEVILIGHSFGGRVSIVLSSRYKDLVSKMVLIDSAGIIPRRSFKYHLKVYSFKVLKCLYKFFFFWTDEKKKMEKFYKKFGSADYQNASGIMRRILVKVVNEDLEPHLKDIEASTLLIWGENDTATPVYMGEIMEEKIKDSGLVILKEAGHYSYLDDFGRFSIILKTFLLDN</sequence>
<dbReference type="OrthoDB" id="9775557at2"/>
<dbReference type="PANTHER" id="PTHR46438">
    <property type="entry name" value="ALPHA/BETA-HYDROLASES SUPERFAMILY PROTEIN"/>
    <property type="match status" value="1"/>
</dbReference>
<evidence type="ECO:0000313" key="3">
    <source>
        <dbReference type="Proteomes" id="UP001142078"/>
    </source>
</evidence>